<proteinExistence type="predicted"/>
<reference evidence="1" key="2">
    <citation type="submission" date="2015-06" db="UniProtKB">
        <authorList>
            <consortium name="EnsemblMetazoa"/>
        </authorList>
    </citation>
    <scope>IDENTIFICATION</scope>
</reference>
<accession>T1GHY7</accession>
<keyword evidence="2" id="KW-1185">Reference proteome</keyword>
<name>T1GHY7_MEGSC</name>
<dbReference type="AlphaFoldDB" id="T1GHY7"/>
<dbReference type="EMBL" id="CAQQ02097882">
    <property type="status" value="NOT_ANNOTATED_CDS"/>
    <property type="molecule type" value="Genomic_DNA"/>
</dbReference>
<protein>
    <submittedName>
        <fullName evidence="1">Uncharacterized protein</fullName>
    </submittedName>
</protein>
<dbReference type="Proteomes" id="UP000015102">
    <property type="component" value="Unassembled WGS sequence"/>
</dbReference>
<dbReference type="EMBL" id="CAQQ02097881">
    <property type="status" value="NOT_ANNOTATED_CDS"/>
    <property type="molecule type" value="Genomic_DNA"/>
</dbReference>
<dbReference type="EnsemblMetazoa" id="MESCA003052-RA">
    <property type="protein sequence ID" value="MESCA003052-PA"/>
    <property type="gene ID" value="MESCA003052"/>
</dbReference>
<sequence length="64" mass="7256">MDKLSAPIVQNRSLYMDLDDESIKLEGPGETMSTKRNLPEGSSLKNKIIDYLFGPGTEFLYQLF</sequence>
<dbReference type="HOGENOM" id="CLU_2870158_0_0_1"/>
<reference evidence="2" key="1">
    <citation type="submission" date="2013-02" db="EMBL/GenBank/DDBJ databases">
        <authorList>
            <person name="Hughes D."/>
        </authorList>
    </citation>
    <scope>NUCLEOTIDE SEQUENCE</scope>
    <source>
        <strain>Durham</strain>
        <strain evidence="2">NC isolate 2 -- Noor lab</strain>
    </source>
</reference>
<organism evidence="1 2">
    <name type="scientific">Megaselia scalaris</name>
    <name type="common">Humpbacked fly</name>
    <name type="synonym">Phora scalaris</name>
    <dbReference type="NCBI Taxonomy" id="36166"/>
    <lineage>
        <taxon>Eukaryota</taxon>
        <taxon>Metazoa</taxon>
        <taxon>Ecdysozoa</taxon>
        <taxon>Arthropoda</taxon>
        <taxon>Hexapoda</taxon>
        <taxon>Insecta</taxon>
        <taxon>Pterygota</taxon>
        <taxon>Neoptera</taxon>
        <taxon>Endopterygota</taxon>
        <taxon>Diptera</taxon>
        <taxon>Brachycera</taxon>
        <taxon>Muscomorpha</taxon>
        <taxon>Platypezoidea</taxon>
        <taxon>Phoridae</taxon>
        <taxon>Megaseliini</taxon>
        <taxon>Megaselia</taxon>
    </lineage>
</organism>
<evidence type="ECO:0000313" key="2">
    <source>
        <dbReference type="Proteomes" id="UP000015102"/>
    </source>
</evidence>
<evidence type="ECO:0000313" key="1">
    <source>
        <dbReference type="EnsemblMetazoa" id="MESCA003052-PA"/>
    </source>
</evidence>